<dbReference type="EMBL" id="JACOOS010000005">
    <property type="protein sequence ID" value="MBC5677253.1"/>
    <property type="molecule type" value="Genomic_DNA"/>
</dbReference>
<dbReference type="Proteomes" id="UP000635828">
    <property type="component" value="Unassembled WGS sequence"/>
</dbReference>
<accession>A0ABR7FQW7</accession>
<dbReference type="RefSeq" id="WP_024727423.1">
    <property type="nucleotide sequence ID" value="NZ_JACOOS010000005.1"/>
</dbReference>
<gene>
    <name evidence="1" type="ORF">H8S22_06405</name>
</gene>
<name>A0ABR7FQW7_9FIRM</name>
<reference evidence="1 2" key="1">
    <citation type="submission" date="2020-08" db="EMBL/GenBank/DDBJ databases">
        <title>Genome public.</title>
        <authorList>
            <person name="Liu C."/>
            <person name="Sun Q."/>
        </authorList>
    </citation>
    <scope>NUCLEOTIDE SEQUENCE [LARGE SCALE GENOMIC DNA]</scope>
    <source>
        <strain evidence="1 2">NSJ-7</strain>
    </source>
</reference>
<organism evidence="1 2">
    <name type="scientific">Anaerostipes hominis</name>
    <name type="common">ex Liu et al. 2021</name>
    <dbReference type="NCBI Taxonomy" id="2763018"/>
    <lineage>
        <taxon>Bacteria</taxon>
        <taxon>Bacillati</taxon>
        <taxon>Bacillota</taxon>
        <taxon>Clostridia</taxon>
        <taxon>Lachnospirales</taxon>
        <taxon>Lachnospiraceae</taxon>
        <taxon>Anaerostipes</taxon>
    </lineage>
</organism>
<keyword evidence="2" id="KW-1185">Reference proteome</keyword>
<proteinExistence type="predicted"/>
<evidence type="ECO:0000313" key="2">
    <source>
        <dbReference type="Proteomes" id="UP000635828"/>
    </source>
</evidence>
<comment type="caution">
    <text evidence="1">The sequence shown here is derived from an EMBL/GenBank/DDBJ whole genome shotgun (WGS) entry which is preliminary data.</text>
</comment>
<sequence>MSWFNGINEDGNLEVNAAHYDGLPNIEENSLVKIIVDEIERMVIFRKRLFRKEEKDQDILLAFEQILGAGFITRNKLVKKSVIGRAFLGSLFFGDTGTILGIMSGQGKKKKRERCFAISYSDSFGNNCVLLFDDNISHPKMLPKRLNEIANINHPPIKEEKGPVRL</sequence>
<evidence type="ECO:0000313" key="1">
    <source>
        <dbReference type="EMBL" id="MBC5677253.1"/>
    </source>
</evidence>
<protein>
    <submittedName>
        <fullName evidence="1">Uncharacterized protein</fullName>
    </submittedName>
</protein>